<evidence type="ECO:0000313" key="10">
    <source>
        <dbReference type="EMBL" id="KAK8734995.1"/>
    </source>
</evidence>
<dbReference type="GO" id="GO:0006082">
    <property type="term" value="P:organic acid metabolic process"/>
    <property type="evidence" value="ECO:0007669"/>
    <property type="project" value="TreeGrafter"/>
</dbReference>
<evidence type="ECO:0000256" key="7">
    <source>
        <dbReference type="PIRSR" id="PIRSR602401-1"/>
    </source>
</evidence>
<dbReference type="AlphaFoldDB" id="A0AAW0X5V1"/>
<evidence type="ECO:0000256" key="1">
    <source>
        <dbReference type="ARBA" id="ARBA00001971"/>
    </source>
</evidence>
<sequence length="523" mass="59957">FSVAFCGRRSARFIAFTEERAVMWTTVALVVTVLVFIFYKSSHRPSNFPPGPLVIPFLGHVVSIMIHSLPVAMMKLATKYGNIVSFKSLGEWTVLISDTELMRTTMADSAYADRMQLMLFNIRDQILLGKKWTQLGIIGTNGEVWKNQRRFTLRTLKDLGFGRRSIEPIITSELEELVEYFTQRQGQKLNIALLFNRSVVNVLWAMVIGKRFSHNDTRLHDLVDKVQNIARSFNIFHPALQFPWIHKVFPNLKVIKDIERCMKDLLAFIEEETAQHKKETGGADDLSSYLGAYQLEMKEAQREGRETPLTLPHLKANILELFMAGSETTSTTMSWAIYLMACNPEVQRRVQEELDQVVGRDNLPTFEHMDSLPYTTATIYEVQRIGNILPVGVPRQTSRDVTLQGYHIPKGTGVILNLSAAHRDPKYWKYPDRFYPQHFLTPEGKVLKPDSFLPFGFGKRVCLGESLARLELFSFMTTLMHRFSWRLSDDPRVFSKVNMIRMPPSYTVTATSRTDDSTITRKG</sequence>
<reference evidence="10 11" key="1">
    <citation type="journal article" date="2024" name="BMC Genomics">
        <title>Genome assembly of redclaw crayfish (Cherax quadricarinatus) provides insights into its immune adaptation and hypoxia tolerance.</title>
        <authorList>
            <person name="Liu Z."/>
            <person name="Zheng J."/>
            <person name="Li H."/>
            <person name="Fang K."/>
            <person name="Wang S."/>
            <person name="He J."/>
            <person name="Zhou D."/>
            <person name="Weng S."/>
            <person name="Chi M."/>
            <person name="Gu Z."/>
            <person name="He J."/>
            <person name="Li F."/>
            <person name="Wang M."/>
        </authorList>
    </citation>
    <scope>NUCLEOTIDE SEQUENCE [LARGE SCALE GENOMIC DNA]</scope>
    <source>
        <strain evidence="10">ZL_2023a</strain>
    </source>
</reference>
<keyword evidence="9" id="KW-1133">Transmembrane helix</keyword>
<evidence type="ECO:0000256" key="5">
    <source>
        <dbReference type="ARBA" id="ARBA00023004"/>
    </source>
</evidence>
<dbReference type="PROSITE" id="PS00086">
    <property type="entry name" value="CYTOCHROME_P450"/>
    <property type="match status" value="1"/>
</dbReference>
<dbReference type="Proteomes" id="UP001445076">
    <property type="component" value="Unassembled WGS sequence"/>
</dbReference>
<proteinExistence type="inferred from homology"/>
<keyword evidence="9" id="KW-0472">Membrane</keyword>
<feature type="transmembrane region" description="Helical" evidence="9">
    <location>
        <begin position="21"/>
        <end position="39"/>
    </location>
</feature>
<dbReference type="FunFam" id="1.10.630.10:FF:000036">
    <property type="entry name" value="CYtochrome P450 family"/>
    <property type="match status" value="1"/>
</dbReference>
<keyword evidence="3 7" id="KW-0479">Metal-binding</keyword>
<gene>
    <name evidence="10" type="ORF">OTU49_005774</name>
</gene>
<dbReference type="InterPro" id="IPR017972">
    <property type="entry name" value="Cyt_P450_CS"/>
</dbReference>
<feature type="non-terminal residue" evidence="10">
    <location>
        <position position="1"/>
    </location>
</feature>
<dbReference type="InterPro" id="IPR002401">
    <property type="entry name" value="Cyt_P450_E_grp-I"/>
</dbReference>
<evidence type="ECO:0000256" key="4">
    <source>
        <dbReference type="ARBA" id="ARBA00023002"/>
    </source>
</evidence>
<evidence type="ECO:0000256" key="8">
    <source>
        <dbReference type="RuleBase" id="RU000461"/>
    </source>
</evidence>
<evidence type="ECO:0000313" key="11">
    <source>
        <dbReference type="Proteomes" id="UP001445076"/>
    </source>
</evidence>
<dbReference type="GO" id="GO:0008395">
    <property type="term" value="F:steroid hydroxylase activity"/>
    <property type="evidence" value="ECO:0007669"/>
    <property type="project" value="TreeGrafter"/>
</dbReference>
<dbReference type="InterPro" id="IPR001128">
    <property type="entry name" value="Cyt_P450"/>
</dbReference>
<comment type="cofactor">
    <cofactor evidence="1 7">
        <name>heme</name>
        <dbReference type="ChEBI" id="CHEBI:30413"/>
    </cofactor>
</comment>
<dbReference type="PANTHER" id="PTHR24300">
    <property type="entry name" value="CYTOCHROME P450 508A4-RELATED"/>
    <property type="match status" value="1"/>
</dbReference>
<keyword evidence="6 8" id="KW-0503">Monooxygenase</keyword>
<keyword evidence="11" id="KW-1185">Reference proteome</keyword>
<dbReference type="PANTHER" id="PTHR24300:SF403">
    <property type="entry name" value="CYTOCHROME P450 306A1"/>
    <property type="match status" value="1"/>
</dbReference>
<dbReference type="GO" id="GO:0020037">
    <property type="term" value="F:heme binding"/>
    <property type="evidence" value="ECO:0007669"/>
    <property type="project" value="InterPro"/>
</dbReference>
<dbReference type="GO" id="GO:0016712">
    <property type="term" value="F:oxidoreductase activity, acting on paired donors, with incorporation or reduction of molecular oxygen, reduced flavin or flavoprotein as one donor, and incorporation of one atom of oxygen"/>
    <property type="evidence" value="ECO:0007669"/>
    <property type="project" value="TreeGrafter"/>
</dbReference>
<evidence type="ECO:0000256" key="6">
    <source>
        <dbReference type="ARBA" id="ARBA00023033"/>
    </source>
</evidence>
<name>A0AAW0X5V1_CHEQU</name>
<dbReference type="PRINTS" id="PR00463">
    <property type="entry name" value="EP450I"/>
</dbReference>
<evidence type="ECO:0000256" key="2">
    <source>
        <dbReference type="ARBA" id="ARBA00010617"/>
    </source>
</evidence>
<evidence type="ECO:0008006" key="12">
    <source>
        <dbReference type="Google" id="ProtNLM"/>
    </source>
</evidence>
<comment type="caution">
    <text evidence="10">The sequence shown here is derived from an EMBL/GenBank/DDBJ whole genome shotgun (WGS) entry which is preliminary data.</text>
</comment>
<dbReference type="GO" id="GO:0006805">
    <property type="term" value="P:xenobiotic metabolic process"/>
    <property type="evidence" value="ECO:0007669"/>
    <property type="project" value="TreeGrafter"/>
</dbReference>
<dbReference type="Pfam" id="PF00067">
    <property type="entry name" value="p450"/>
    <property type="match status" value="1"/>
</dbReference>
<keyword evidence="7 8" id="KW-0349">Heme</keyword>
<dbReference type="InterPro" id="IPR050182">
    <property type="entry name" value="Cytochrome_P450_fam2"/>
</dbReference>
<dbReference type="SUPFAM" id="SSF48264">
    <property type="entry name" value="Cytochrome P450"/>
    <property type="match status" value="1"/>
</dbReference>
<keyword evidence="5 7" id="KW-0408">Iron</keyword>
<feature type="binding site" description="axial binding residue" evidence="7">
    <location>
        <position position="462"/>
    </location>
    <ligand>
        <name>heme</name>
        <dbReference type="ChEBI" id="CHEBI:30413"/>
    </ligand>
    <ligandPart>
        <name>Fe</name>
        <dbReference type="ChEBI" id="CHEBI:18248"/>
    </ligandPart>
</feature>
<dbReference type="PRINTS" id="PR00385">
    <property type="entry name" value="P450"/>
</dbReference>
<accession>A0AAW0X5V1</accession>
<dbReference type="Gene3D" id="1.10.630.10">
    <property type="entry name" value="Cytochrome P450"/>
    <property type="match status" value="1"/>
</dbReference>
<dbReference type="GO" id="GO:0005506">
    <property type="term" value="F:iron ion binding"/>
    <property type="evidence" value="ECO:0007669"/>
    <property type="project" value="InterPro"/>
</dbReference>
<protein>
    <recommendedName>
        <fullName evidence="12">Cytochrome P450</fullName>
    </recommendedName>
</protein>
<feature type="transmembrane region" description="Helical" evidence="9">
    <location>
        <begin position="51"/>
        <end position="72"/>
    </location>
</feature>
<organism evidence="10 11">
    <name type="scientific">Cherax quadricarinatus</name>
    <name type="common">Australian red claw crayfish</name>
    <dbReference type="NCBI Taxonomy" id="27406"/>
    <lineage>
        <taxon>Eukaryota</taxon>
        <taxon>Metazoa</taxon>
        <taxon>Ecdysozoa</taxon>
        <taxon>Arthropoda</taxon>
        <taxon>Crustacea</taxon>
        <taxon>Multicrustacea</taxon>
        <taxon>Malacostraca</taxon>
        <taxon>Eumalacostraca</taxon>
        <taxon>Eucarida</taxon>
        <taxon>Decapoda</taxon>
        <taxon>Pleocyemata</taxon>
        <taxon>Astacidea</taxon>
        <taxon>Parastacoidea</taxon>
        <taxon>Parastacidae</taxon>
        <taxon>Cherax</taxon>
    </lineage>
</organism>
<evidence type="ECO:0000256" key="9">
    <source>
        <dbReference type="SAM" id="Phobius"/>
    </source>
</evidence>
<dbReference type="InterPro" id="IPR036396">
    <property type="entry name" value="Cyt_P450_sf"/>
</dbReference>
<keyword evidence="9" id="KW-0812">Transmembrane</keyword>
<evidence type="ECO:0000256" key="3">
    <source>
        <dbReference type="ARBA" id="ARBA00022723"/>
    </source>
</evidence>
<dbReference type="GO" id="GO:0005737">
    <property type="term" value="C:cytoplasm"/>
    <property type="evidence" value="ECO:0007669"/>
    <property type="project" value="TreeGrafter"/>
</dbReference>
<dbReference type="EMBL" id="JARKIK010000049">
    <property type="protein sequence ID" value="KAK8734995.1"/>
    <property type="molecule type" value="Genomic_DNA"/>
</dbReference>
<comment type="similarity">
    <text evidence="2 8">Belongs to the cytochrome P450 family.</text>
</comment>
<keyword evidence="4 8" id="KW-0560">Oxidoreductase</keyword>